<feature type="compositionally biased region" description="Polar residues" evidence="1">
    <location>
        <begin position="122"/>
        <end position="134"/>
    </location>
</feature>
<feature type="compositionally biased region" description="Low complexity" evidence="1">
    <location>
        <begin position="219"/>
        <end position="229"/>
    </location>
</feature>
<feature type="compositionally biased region" description="Polar residues" evidence="1">
    <location>
        <begin position="156"/>
        <end position="177"/>
    </location>
</feature>
<dbReference type="Proteomes" id="UP000053593">
    <property type="component" value="Unassembled WGS sequence"/>
</dbReference>
<sequence>MGDAPRRSPTISSNSPPPPSALHAYQLRNSVNLNDTIPTAGSSSGAAQVLAPKPSIPFSQFSFMNEDPTTLGATYPPPPNGSEPHHSLLEYADAQGEDGMDGLDAGRRNSLASPPPRSSLPYSTQSRPSSSTGFLSPKYDLDPSSPAGISGLPASFSASPYPLQSSLRPGSGSMTPATPTPRQPRSASSSRSSSMIRDSGFSIPQHMIRIPSEETRVLAQARQAQGQAAKNSAHPAVPPRGSVVLYRLDDSRQDTLAHLGKLNDVEALLPPNLPFGGKAHGGRQAQLSMDEQSLRTTGSRQSFMSGDSRIPLFHTNEDMKGAGSGTQLVAYAYQPDALLDGEEDDEDDDWLHDPRVSFFASLGKGKEPARSGYVERSMSVRGVVNYIAVWLLLVGLVALFVFYPVVDQLHGQKFDDIANNPNINSTGQATAR</sequence>
<evidence type="ECO:0000256" key="1">
    <source>
        <dbReference type="SAM" id="MobiDB-lite"/>
    </source>
</evidence>
<feature type="region of interest" description="Disordered" evidence="1">
    <location>
        <begin position="1"/>
        <end position="23"/>
    </location>
</feature>
<gene>
    <name evidence="3" type="ORF">GYMLUDRAFT_49660</name>
</gene>
<feature type="compositionally biased region" description="Low complexity" evidence="1">
    <location>
        <begin position="183"/>
        <end position="202"/>
    </location>
</feature>
<proteinExistence type="predicted"/>
<reference evidence="3 4" key="1">
    <citation type="submission" date="2014-04" db="EMBL/GenBank/DDBJ databases">
        <title>Evolutionary Origins and Diversification of the Mycorrhizal Mutualists.</title>
        <authorList>
            <consortium name="DOE Joint Genome Institute"/>
            <consortium name="Mycorrhizal Genomics Consortium"/>
            <person name="Kohler A."/>
            <person name="Kuo A."/>
            <person name="Nagy L.G."/>
            <person name="Floudas D."/>
            <person name="Copeland A."/>
            <person name="Barry K.W."/>
            <person name="Cichocki N."/>
            <person name="Veneault-Fourrey C."/>
            <person name="LaButti K."/>
            <person name="Lindquist E.A."/>
            <person name="Lipzen A."/>
            <person name="Lundell T."/>
            <person name="Morin E."/>
            <person name="Murat C."/>
            <person name="Riley R."/>
            <person name="Ohm R."/>
            <person name="Sun H."/>
            <person name="Tunlid A."/>
            <person name="Henrissat B."/>
            <person name="Grigoriev I.V."/>
            <person name="Hibbett D.S."/>
            <person name="Martin F."/>
        </authorList>
    </citation>
    <scope>NUCLEOTIDE SEQUENCE [LARGE SCALE GENOMIC DNA]</scope>
    <source>
        <strain evidence="3 4">FD-317 M1</strain>
    </source>
</reference>
<name>A0A0D0C4S1_9AGAR</name>
<dbReference type="HOGENOM" id="CLU_634697_0_0_1"/>
<organism evidence="3 4">
    <name type="scientific">Collybiopsis luxurians FD-317 M1</name>
    <dbReference type="NCBI Taxonomy" id="944289"/>
    <lineage>
        <taxon>Eukaryota</taxon>
        <taxon>Fungi</taxon>
        <taxon>Dikarya</taxon>
        <taxon>Basidiomycota</taxon>
        <taxon>Agaricomycotina</taxon>
        <taxon>Agaricomycetes</taxon>
        <taxon>Agaricomycetidae</taxon>
        <taxon>Agaricales</taxon>
        <taxon>Marasmiineae</taxon>
        <taxon>Omphalotaceae</taxon>
        <taxon>Collybiopsis</taxon>
        <taxon>Collybiopsis luxurians</taxon>
    </lineage>
</organism>
<keyword evidence="2" id="KW-0812">Transmembrane</keyword>
<evidence type="ECO:0000313" key="3">
    <source>
        <dbReference type="EMBL" id="KIK52827.1"/>
    </source>
</evidence>
<keyword evidence="2" id="KW-0472">Membrane</keyword>
<dbReference type="EMBL" id="KN834836">
    <property type="protein sequence ID" value="KIK52827.1"/>
    <property type="molecule type" value="Genomic_DNA"/>
</dbReference>
<evidence type="ECO:0000256" key="2">
    <source>
        <dbReference type="SAM" id="Phobius"/>
    </source>
</evidence>
<evidence type="ECO:0000313" key="4">
    <source>
        <dbReference type="Proteomes" id="UP000053593"/>
    </source>
</evidence>
<accession>A0A0D0C4S1</accession>
<protein>
    <submittedName>
        <fullName evidence="3">Unplaced genomic scaffold GYMLUscaffold_88, whole genome shotgun sequence</fullName>
    </submittedName>
</protein>
<keyword evidence="4" id="KW-1185">Reference proteome</keyword>
<feature type="transmembrane region" description="Helical" evidence="2">
    <location>
        <begin position="383"/>
        <end position="406"/>
    </location>
</feature>
<dbReference type="AlphaFoldDB" id="A0A0D0C4S1"/>
<dbReference type="OrthoDB" id="3066543at2759"/>
<keyword evidence="2" id="KW-1133">Transmembrane helix</keyword>
<feature type="region of interest" description="Disordered" evidence="1">
    <location>
        <begin position="218"/>
        <end position="239"/>
    </location>
</feature>
<feature type="region of interest" description="Disordered" evidence="1">
    <location>
        <begin position="57"/>
        <end position="205"/>
    </location>
</feature>
<feature type="compositionally biased region" description="Polar residues" evidence="1">
    <location>
        <begin position="57"/>
        <end position="72"/>
    </location>
</feature>